<dbReference type="KEGG" id="sehc:A35E_00244"/>
<dbReference type="PANTHER" id="PTHR30563">
    <property type="entry name" value="DNA RECOMBINATION PROTEIN RMUC"/>
    <property type="match status" value="1"/>
</dbReference>
<evidence type="ECO:0000256" key="3">
    <source>
        <dbReference type="ARBA" id="ARBA00015065"/>
    </source>
</evidence>
<dbReference type="AlphaFoldDB" id="J3YT27"/>
<dbReference type="GO" id="GO:0006310">
    <property type="term" value="P:DNA recombination"/>
    <property type="evidence" value="ECO:0007669"/>
    <property type="project" value="UniProtKB-KW"/>
</dbReference>
<proteinExistence type="inferred from homology"/>
<evidence type="ECO:0000256" key="4">
    <source>
        <dbReference type="ARBA" id="ARBA00023054"/>
    </source>
</evidence>
<dbReference type="PATRIC" id="fig|134287.3.peg.236"/>
<dbReference type="Pfam" id="PF02646">
    <property type="entry name" value="RmuC"/>
    <property type="match status" value="1"/>
</dbReference>
<sequence precursor="true">MSYSVFFYIIGPIIGISFGWCISKVFLHKRNMVNTVTRISLEKRLQETNEALIEEKNIRKQTEIMLRDSECEQHRLFGKLASAEEQLTSISCLQEKCKTLNQALLEQKKINDIRTIELCKLSIRLEENKKSSEEKQRLLTNNEQRLSVQFENLSNRIFSDAGRKIDEQNRQSLNCLLIPLREKLEGFYRQVEDNFGKESHERHILTQEIRNLQQLNSQIAQEAINLSRALKGNNKIQGNWGEVVLQRVLETSGLRENHEFETQISIQQNDGRRLQPDVIVRLPQEKDVIIDAKVSLVAYERYFNSENDHERQLALNEHINSIRTHIKFLGNKNYQNLPGLRLLDYILLFIPIEPAFILAISQQPDLISEALLHNIILVSPTTLLVALRTINNLWRYEYQSKNAQHIADRATRLYDKLRLFIDDIHAIGQSLDKAKNSYQLAKNKLYEGRGNIISQAERFRALGIKVKRPIITPQSDIPHSFAENVDVTLQAE</sequence>
<evidence type="ECO:0000256" key="2">
    <source>
        <dbReference type="ARBA" id="ARBA00009840"/>
    </source>
</evidence>
<comment type="function">
    <text evidence="1">Involved in DNA recombination.</text>
</comment>
<dbReference type="RefSeq" id="WP_014888850.1">
    <property type="nucleotide sequence ID" value="NC_018420.1"/>
</dbReference>
<evidence type="ECO:0000256" key="6">
    <source>
        <dbReference type="SAM" id="Coils"/>
    </source>
</evidence>
<dbReference type="InterPro" id="IPR003798">
    <property type="entry name" value="DNA_recombination_RmuC"/>
</dbReference>
<feature type="coiled-coil region" evidence="6">
    <location>
        <begin position="202"/>
        <end position="229"/>
    </location>
</feature>
<dbReference type="EMBL" id="CP003547">
    <property type="protein sequence ID" value="AFP85553.1"/>
    <property type="molecule type" value="Genomic_DNA"/>
</dbReference>
<feature type="transmembrane region" description="Helical" evidence="7">
    <location>
        <begin position="342"/>
        <end position="360"/>
    </location>
</feature>
<feature type="transmembrane region" description="Helical" evidence="7">
    <location>
        <begin position="6"/>
        <end position="27"/>
    </location>
</feature>
<organism evidence="8 9">
    <name type="scientific">secondary endosymbiont of Heteropsylla cubana</name>
    <dbReference type="NCBI Taxonomy" id="134287"/>
    <lineage>
        <taxon>Bacteria</taxon>
        <taxon>Pseudomonadati</taxon>
        <taxon>Pseudomonadota</taxon>
        <taxon>Gammaproteobacteria</taxon>
        <taxon>Enterobacterales</taxon>
        <taxon>Enterobacteriaceae</taxon>
        <taxon>aphid secondary symbionts</taxon>
    </lineage>
</organism>
<dbReference type="Proteomes" id="UP000003937">
    <property type="component" value="Chromosome"/>
</dbReference>
<comment type="similarity">
    <text evidence="2">Belongs to the RmuC family.</text>
</comment>
<evidence type="ECO:0000313" key="8">
    <source>
        <dbReference type="EMBL" id="AFP85553.1"/>
    </source>
</evidence>
<evidence type="ECO:0000256" key="1">
    <source>
        <dbReference type="ARBA" id="ARBA00003416"/>
    </source>
</evidence>
<feature type="transmembrane region" description="Helical" evidence="7">
    <location>
        <begin position="366"/>
        <end position="387"/>
    </location>
</feature>
<evidence type="ECO:0000256" key="7">
    <source>
        <dbReference type="SAM" id="Phobius"/>
    </source>
</evidence>
<keyword evidence="7" id="KW-1133">Transmembrane helix</keyword>
<dbReference type="PANTHER" id="PTHR30563:SF0">
    <property type="entry name" value="DNA RECOMBINATION PROTEIN RMUC"/>
    <property type="match status" value="1"/>
</dbReference>
<gene>
    <name evidence="8" type="ORF">A35E_00244</name>
</gene>
<protein>
    <recommendedName>
        <fullName evidence="3">DNA recombination protein RmuC</fullName>
    </recommendedName>
</protein>
<dbReference type="OrthoDB" id="9765111at2"/>
<keyword evidence="7" id="KW-0812">Transmembrane</keyword>
<name>J3YT27_9ENTR</name>
<evidence type="ECO:0000313" key="9">
    <source>
        <dbReference type="Proteomes" id="UP000003937"/>
    </source>
</evidence>
<dbReference type="HOGENOM" id="CLU_024057_0_1_6"/>
<accession>J3YT27</accession>
<keyword evidence="7" id="KW-0472">Membrane</keyword>
<keyword evidence="4 6" id="KW-0175">Coiled coil</keyword>
<keyword evidence="5" id="KW-0233">DNA recombination</keyword>
<evidence type="ECO:0000256" key="5">
    <source>
        <dbReference type="ARBA" id="ARBA00023172"/>
    </source>
</evidence>
<keyword evidence="9" id="KW-1185">Reference proteome</keyword>
<reference evidence="8 9" key="1">
    <citation type="journal article" date="2012" name="Mol. Biol. Evol.">
        <title>Genome reduction and co-evolution between the primary and secondary bacterial symbionts of psyllids.</title>
        <authorList>
            <person name="Sloan D.B."/>
            <person name="Moran N.A."/>
        </authorList>
    </citation>
    <scope>NUCLEOTIDE SEQUENCE [LARGE SCALE GENOMIC DNA]</scope>
    <source>
        <strain evidence="8">Hcub_S</strain>
    </source>
</reference>